<accession>R3WME2</accession>
<dbReference type="OrthoDB" id="2175536at2"/>
<dbReference type="AlphaFoldDB" id="R3WME2"/>
<keyword evidence="2" id="KW-1185">Reference proteome</keyword>
<protein>
    <submittedName>
        <fullName evidence="1">Uncharacterized protein</fullName>
    </submittedName>
</protein>
<dbReference type="HOGENOM" id="CLU_042513_0_0_9"/>
<organism evidence="1 2">
    <name type="scientific">Enterococcus phoeniculicola ATCC BAA-412</name>
    <dbReference type="NCBI Taxonomy" id="1158610"/>
    <lineage>
        <taxon>Bacteria</taxon>
        <taxon>Bacillati</taxon>
        <taxon>Bacillota</taxon>
        <taxon>Bacilli</taxon>
        <taxon>Lactobacillales</taxon>
        <taxon>Enterococcaceae</taxon>
        <taxon>Enterococcus</taxon>
    </lineage>
</organism>
<dbReference type="eggNOG" id="COG3711">
    <property type="taxonomic scope" value="Bacteria"/>
</dbReference>
<name>R3WME2_9ENTE</name>
<dbReference type="Proteomes" id="UP000013785">
    <property type="component" value="Unassembled WGS sequence"/>
</dbReference>
<dbReference type="Gene3D" id="1.10.10.10">
    <property type="entry name" value="Winged helix-like DNA-binding domain superfamily/Winged helix DNA-binding domain"/>
    <property type="match status" value="1"/>
</dbReference>
<dbReference type="STRING" id="154621.RV11_GL003191"/>
<dbReference type="EMBL" id="AJAT01000016">
    <property type="protein sequence ID" value="EOL42990.1"/>
    <property type="molecule type" value="Genomic_DNA"/>
</dbReference>
<proteinExistence type="predicted"/>
<sequence>MLLTKREIGELSILKILIEEKNYSRKKDLLKQLNMSISTIKRHIQSLNETLSKINGFQNIKVVTLKDGYLLNNPTPLNNIYVLKKINLFYHENSIQFKLISNLFSTIPHPLSIDKITKELAISSPYVYKLLQSTNKNLEMFDLHTEFVAVENQTNTKISIIGNTMSVFLFELHFYFSIYQGLEWIFPNVTMEELYLYCSPKELEELLNLSLAKQTKFFYSLAIFNQKSISLKEILIEKDFADVLSVFMAEKDLSHPLRKSFEFTESSLVTKDTYLFFNYVQRIFNAMSDTKQAQIRIGKKINEQENNVLVDYCKIIILSFYKQFPETKRNDLSEEIHFRLLYFLTLFFANIFYVGFDSSRLQQLLYINPDVSIQQTKLQKKIKNFLEKFLSENPSTSKSSISSYHLNLLCTIFDYFIYDSIKDKLNIYIQFSKNLYGQINIESWLTRVFGEEKIRFSTEISSADIIISDFYEETYQSTKYFYFDNLTNKNRWEQLYAFVHEHQLKLLD</sequence>
<evidence type="ECO:0000313" key="2">
    <source>
        <dbReference type="Proteomes" id="UP000013785"/>
    </source>
</evidence>
<dbReference type="InterPro" id="IPR036388">
    <property type="entry name" value="WH-like_DNA-bd_sf"/>
</dbReference>
<gene>
    <name evidence="1" type="ORF">UC3_01967</name>
</gene>
<evidence type="ECO:0000313" key="1">
    <source>
        <dbReference type="EMBL" id="EOL42990.1"/>
    </source>
</evidence>
<comment type="caution">
    <text evidence="1">The sequence shown here is derived from an EMBL/GenBank/DDBJ whole genome shotgun (WGS) entry which is preliminary data.</text>
</comment>
<dbReference type="PATRIC" id="fig|1158610.3.peg.1961"/>
<dbReference type="RefSeq" id="WP_010768629.1">
    <property type="nucleotide sequence ID" value="NZ_ASWE01000002.1"/>
</dbReference>
<reference evidence="1 2" key="1">
    <citation type="submission" date="2013-02" db="EMBL/GenBank/DDBJ databases">
        <title>The Genome Sequence of Enterococcus phoeniculicola BAA-412.</title>
        <authorList>
            <consortium name="The Broad Institute Genome Sequencing Platform"/>
            <consortium name="The Broad Institute Genome Sequencing Center for Infectious Disease"/>
            <person name="Earl A.M."/>
            <person name="Gilmore M.S."/>
            <person name="Lebreton F."/>
            <person name="Walker B."/>
            <person name="Young S.K."/>
            <person name="Zeng Q."/>
            <person name="Gargeya S."/>
            <person name="Fitzgerald M."/>
            <person name="Haas B."/>
            <person name="Abouelleil A."/>
            <person name="Alvarado L."/>
            <person name="Arachchi H.M."/>
            <person name="Berlin A.M."/>
            <person name="Chapman S.B."/>
            <person name="Dewar J."/>
            <person name="Goldberg J."/>
            <person name="Griggs A."/>
            <person name="Gujja S."/>
            <person name="Hansen M."/>
            <person name="Howarth C."/>
            <person name="Imamovic A."/>
            <person name="Larimer J."/>
            <person name="McCowan C."/>
            <person name="Murphy C."/>
            <person name="Neiman D."/>
            <person name="Pearson M."/>
            <person name="Priest M."/>
            <person name="Roberts A."/>
            <person name="Saif S."/>
            <person name="Shea T."/>
            <person name="Sisk P."/>
            <person name="Sykes S."/>
            <person name="Wortman J."/>
            <person name="Nusbaum C."/>
            <person name="Birren B."/>
        </authorList>
    </citation>
    <scope>NUCLEOTIDE SEQUENCE [LARGE SCALE GENOMIC DNA]</scope>
    <source>
        <strain evidence="1 2">ATCC BAA-412</strain>
    </source>
</reference>